<evidence type="ECO:0000256" key="1">
    <source>
        <dbReference type="ARBA" id="ARBA00005437"/>
    </source>
</evidence>
<dbReference type="Proteomes" id="UP001140949">
    <property type="component" value="Unassembled WGS sequence"/>
</dbReference>
<reference evidence="3" key="2">
    <citation type="submission" date="2023-04" db="EMBL/GenBank/DDBJ databases">
        <authorList>
            <person name="Bruccoleri R.E."/>
            <person name="Oakeley E.J."/>
            <person name="Faust A.-M."/>
            <person name="Dessus-Babus S."/>
            <person name="Altorfer M."/>
            <person name="Burckhardt D."/>
            <person name="Oertli M."/>
            <person name="Naumann U."/>
            <person name="Petersen F."/>
            <person name="Wong J."/>
        </authorList>
    </citation>
    <scope>NUCLEOTIDE SEQUENCE</scope>
    <source>
        <strain evidence="3">GSM-AAB239-AS_SAM_17_03QT</strain>
        <tissue evidence="3">Leaf</tissue>
    </source>
</reference>
<reference evidence="3" key="1">
    <citation type="journal article" date="2023" name="GigaByte">
        <title>Genome assembly of the bearded iris, Iris pallida Lam.</title>
        <authorList>
            <person name="Bruccoleri R.E."/>
            <person name="Oakeley E.J."/>
            <person name="Faust A.M.E."/>
            <person name="Altorfer M."/>
            <person name="Dessus-Babus S."/>
            <person name="Burckhardt D."/>
            <person name="Oertli M."/>
            <person name="Naumann U."/>
            <person name="Petersen F."/>
            <person name="Wong J."/>
        </authorList>
    </citation>
    <scope>NUCLEOTIDE SEQUENCE</scope>
    <source>
        <strain evidence="3">GSM-AAB239-AS_SAM_17_03QT</strain>
    </source>
</reference>
<keyword evidence="4" id="KW-1185">Reference proteome</keyword>
<comment type="similarity">
    <text evidence="1">Belongs to the LOR family.</text>
</comment>
<dbReference type="EMBL" id="JANAVB010039644">
    <property type="protein sequence ID" value="KAJ6799546.1"/>
    <property type="molecule type" value="Genomic_DNA"/>
</dbReference>
<dbReference type="PANTHER" id="PTHR31087">
    <property type="match status" value="1"/>
</dbReference>
<dbReference type="InterPro" id="IPR007612">
    <property type="entry name" value="LOR"/>
</dbReference>
<dbReference type="Pfam" id="PF04525">
    <property type="entry name" value="LOR"/>
    <property type="match status" value="2"/>
</dbReference>
<gene>
    <name evidence="2" type="ORF">M6B38_208475</name>
    <name evidence="3" type="ORF">M6B38_382000</name>
</gene>
<accession>A0AAX6G7E3</accession>
<dbReference type="EMBL" id="JANAVB010021999">
    <property type="protein sequence ID" value="KAJ6824532.1"/>
    <property type="molecule type" value="Genomic_DNA"/>
</dbReference>
<dbReference type="Gene3D" id="2.40.160.200">
    <property type="entry name" value="LURP1-related"/>
    <property type="match status" value="1"/>
</dbReference>
<sequence>MEQKHVAVVGEEYCSSEEERELTVRKTSLFSSGDGFEAYDNSTGDIVFRVDNYDGRHRGGPSLAEPQILLMDPTGASILTLRKKWPTLHQRWEGFLGERVEGQKPLFSVKWSSIFGGGGGRGVVELLGATANSSTSNVEYRVEGCFAQRCCRIVMVNHSISEEDEDDVVVGDYGDCNDVDDDRSASSSVAVLLGAEVKRKVDPCANIVLGKDVFSLCIKPGFDAAFAMGLVLVLDQISRSDGDSEHNNIAT</sequence>
<dbReference type="PANTHER" id="PTHR31087:SF60">
    <property type="entry name" value="PROTEIN LURP-ONE-RELATED 5"/>
    <property type="match status" value="1"/>
</dbReference>
<organism evidence="3 4">
    <name type="scientific">Iris pallida</name>
    <name type="common">Sweet iris</name>
    <dbReference type="NCBI Taxonomy" id="29817"/>
    <lineage>
        <taxon>Eukaryota</taxon>
        <taxon>Viridiplantae</taxon>
        <taxon>Streptophyta</taxon>
        <taxon>Embryophyta</taxon>
        <taxon>Tracheophyta</taxon>
        <taxon>Spermatophyta</taxon>
        <taxon>Magnoliopsida</taxon>
        <taxon>Liliopsida</taxon>
        <taxon>Asparagales</taxon>
        <taxon>Iridaceae</taxon>
        <taxon>Iridoideae</taxon>
        <taxon>Irideae</taxon>
        <taxon>Iris</taxon>
    </lineage>
</organism>
<evidence type="ECO:0000313" key="3">
    <source>
        <dbReference type="EMBL" id="KAJ6824532.1"/>
    </source>
</evidence>
<dbReference type="SUPFAM" id="SSF54518">
    <property type="entry name" value="Tubby C-terminal domain-like"/>
    <property type="match status" value="2"/>
</dbReference>
<protein>
    <submittedName>
        <fullName evidence="3">Uncharacterized protein</fullName>
    </submittedName>
</protein>
<dbReference type="AlphaFoldDB" id="A0AAX6G7E3"/>
<comment type="caution">
    <text evidence="3">The sequence shown here is derived from an EMBL/GenBank/DDBJ whole genome shotgun (WGS) entry which is preliminary data.</text>
</comment>
<dbReference type="InterPro" id="IPR038595">
    <property type="entry name" value="LOR_sf"/>
</dbReference>
<proteinExistence type="inferred from homology"/>
<dbReference type="InterPro" id="IPR025659">
    <property type="entry name" value="Tubby-like_C"/>
</dbReference>
<name>A0AAX6G7E3_IRIPA</name>
<evidence type="ECO:0000313" key="4">
    <source>
        <dbReference type="Proteomes" id="UP001140949"/>
    </source>
</evidence>
<evidence type="ECO:0000313" key="2">
    <source>
        <dbReference type="EMBL" id="KAJ6799546.1"/>
    </source>
</evidence>